<feature type="coiled-coil region" evidence="1">
    <location>
        <begin position="318"/>
        <end position="345"/>
    </location>
</feature>
<dbReference type="RefSeq" id="WP_308728407.1">
    <property type="nucleotide sequence ID" value="NZ_JAJEQF010000023.1"/>
</dbReference>
<feature type="domain" description="DUF5717" evidence="3">
    <location>
        <begin position="1"/>
        <end position="870"/>
    </location>
</feature>
<proteinExistence type="predicted"/>
<evidence type="ECO:0000313" key="5">
    <source>
        <dbReference type="Proteomes" id="UP001199355"/>
    </source>
</evidence>
<keyword evidence="5" id="KW-1185">Reference proteome</keyword>
<dbReference type="Proteomes" id="UP001199355">
    <property type="component" value="Unassembled WGS sequence"/>
</dbReference>
<dbReference type="Pfam" id="PF18984">
    <property type="entry name" value="DUF5717_N"/>
    <property type="match status" value="1"/>
</dbReference>
<dbReference type="AlphaFoldDB" id="A0AAE3AXQ8"/>
<evidence type="ECO:0000256" key="1">
    <source>
        <dbReference type="SAM" id="Coils"/>
    </source>
</evidence>
<gene>
    <name evidence="4" type="ORF">LKD45_09695</name>
</gene>
<name>A0AAE3AXQ8_9FIRM</name>
<dbReference type="InterPro" id="IPR043775">
    <property type="entry name" value="DUF5717_N"/>
</dbReference>
<feature type="domain" description="DUF5717" evidence="2">
    <location>
        <begin position="875"/>
        <end position="1182"/>
    </location>
</feature>
<dbReference type="EMBL" id="JAJEQF010000023">
    <property type="protein sequence ID" value="MCC2167962.1"/>
    <property type="molecule type" value="Genomic_DNA"/>
</dbReference>
<evidence type="ECO:0000313" key="4">
    <source>
        <dbReference type="EMBL" id="MCC2167962.1"/>
    </source>
</evidence>
<accession>A0AAE3AXQ8</accession>
<comment type="caution">
    <text evidence="4">The sequence shown here is derived from an EMBL/GenBank/DDBJ whole genome shotgun (WGS) entry which is preliminary data.</text>
</comment>
<keyword evidence="1" id="KW-0175">Coiled coil</keyword>
<evidence type="ECO:0000259" key="2">
    <source>
        <dbReference type="Pfam" id="PF18983"/>
    </source>
</evidence>
<organism evidence="4 5">
    <name type="scientific">Gallintestinimicrobium propionicum</name>
    <dbReference type="NCBI Taxonomy" id="2981770"/>
    <lineage>
        <taxon>Bacteria</taxon>
        <taxon>Bacillati</taxon>
        <taxon>Bacillota</taxon>
        <taxon>Clostridia</taxon>
        <taxon>Lachnospirales</taxon>
        <taxon>Lachnospiraceae</taxon>
        <taxon>Gallintestinimicrobium</taxon>
    </lineage>
</organism>
<dbReference type="InterPro" id="IPR043774">
    <property type="entry name" value="DUF5717_C"/>
</dbReference>
<dbReference type="Pfam" id="PF18983">
    <property type="entry name" value="DUF5717"/>
    <property type="match status" value="1"/>
</dbReference>
<evidence type="ECO:0000259" key="3">
    <source>
        <dbReference type="Pfam" id="PF18984"/>
    </source>
</evidence>
<reference evidence="4 5" key="1">
    <citation type="submission" date="2021-10" db="EMBL/GenBank/DDBJ databases">
        <title>Anaerobic single-cell dispensing facilitates the cultivation of human gut bacteria.</title>
        <authorList>
            <person name="Afrizal A."/>
        </authorList>
    </citation>
    <scope>NUCLEOTIDE SEQUENCE [LARGE SCALE GENOMIC DNA]</scope>
    <source>
        <strain evidence="4 5">CLA-AA-H244</strain>
    </source>
</reference>
<sequence length="1186" mass="137822">MRRLEEQILTEKYRRIEGKLTFSVRLAELSVAPGEAAEGAFTIFASQEEIPAQGYVLTKDERMECKTEWFNGVQEKIVYRFCADGLQEGDSLQGQFLIVSDYGEYTLPWKVTVRREAAAGIAGKVSTLAGFTELARTDCKTAVQFFYSKPFAEICKKEGEKTWLLYRGLSAGYYNSSNVETFLEENGCKQALTFTAAKPEIQVKDVQETVREELQILKNGWGPVSLKVQTEDDFLFLEKNRIGEDDFLGNLCRLPVYISEEKLHDGKNFGTVTVSWSRGSFLVGVTATRRKTGLSAETEKKSRQKKYTIRLTELYLRLRAKQIDLADWQEKVRECVEELAVLDRKSIVPKLFSAQLLLTENKTEEAGWMLKQLRPMLEGESPAVVSYYLYLTTLYDKREEYVKRAAARVEEIYTRYPEEWRIAWLMLFLSHEINRSTYRKWQFLQEQFQKGCVSPLLYQEAVLLLNADPALLTGLDPIVRRVLVYGARKGLLNENLCGQAAELACREKYFEPVLFEILERSWEKKQSPAILQAICSLLIKGNKCEQKWHVWYERGVENKLRVTRLYEYYLLSTDLSRDVEPPKSVLLYFAYQCNLDWEYAAWLYSCVERCKTKDPELYITYKPELDHFLLDCLNKGRINRHLSWLYRENLPALALDKTQGETITSLLGSTEVVLNRKECRKLIVVHRRLKGEETYWLQDGKVCVSVYDPEDLLFTEDEEQNRRLVTVDRKELLSFQDAVSAWGMEALREWGTESIAFLLEAEKRKLSELDQIAVWTKLCTNRQLEDVYGQELRCRLAVWLSEQEKNKELNAFLRTVSKEQIAEKDRLCMARLMILHGFYDKAYEWLAGQCFCKLEPAELMRLCSRLLAKESHLEEKRLMLLCAQAALNGKYDDRILQYLADAYEGSCSELEVLLQAAKNFEIDIWKINRKLLVQLLFTGQDVTERMDLLRDYISAGGSPELEEAFLYRCAYANVILKQPIHRYMVQMILRLCRWGAKVSRLCKIAALQYYAKNKGMLEEKNRGQVAKIIRELFEENCLLPVLQQFADLVPEVWEILDKTFVVYEGEPEKQLVLNYRRVEGELAEAQYHEMELPCVCDGIYAAGFILFPGERLQYYITVSERPEKILENGMLLAQEEAAEAMQGRYAWLYEMAQAQLLQEDLSAQKERTQNYLYTAFCAKRLFGMLK</sequence>
<protein>
    <submittedName>
        <fullName evidence="4">DUF5717 family protein</fullName>
    </submittedName>
</protein>